<dbReference type="PROSITE" id="PS51746">
    <property type="entry name" value="PPM_2"/>
    <property type="match status" value="1"/>
</dbReference>
<keyword evidence="5" id="KW-1133">Transmembrane helix</keyword>
<evidence type="ECO:0000256" key="5">
    <source>
        <dbReference type="SAM" id="Phobius"/>
    </source>
</evidence>
<dbReference type="PROSITE" id="PS50011">
    <property type="entry name" value="PROTEIN_KINASE_DOM"/>
    <property type="match status" value="1"/>
</dbReference>
<accession>A0A345Y2M6</accession>
<feature type="transmembrane region" description="Helical" evidence="5">
    <location>
        <begin position="524"/>
        <end position="546"/>
    </location>
</feature>
<protein>
    <submittedName>
        <fullName evidence="8">Bifunctional protein-serine/threonine kinase/phosphatase</fullName>
    </submittedName>
</protein>
<dbReference type="InterPro" id="IPR000719">
    <property type="entry name" value="Prot_kinase_dom"/>
</dbReference>
<evidence type="ECO:0000259" key="7">
    <source>
        <dbReference type="PROSITE" id="PS51746"/>
    </source>
</evidence>
<evidence type="ECO:0000313" key="9">
    <source>
        <dbReference type="Proteomes" id="UP000254537"/>
    </source>
</evidence>
<organism evidence="8 9">
    <name type="scientific">Crenobacter cavernae</name>
    <dbReference type="NCBI Taxonomy" id="2290923"/>
    <lineage>
        <taxon>Bacteria</taxon>
        <taxon>Pseudomonadati</taxon>
        <taxon>Pseudomonadota</taxon>
        <taxon>Betaproteobacteria</taxon>
        <taxon>Neisseriales</taxon>
        <taxon>Neisseriaceae</taxon>
        <taxon>Crenobacter</taxon>
    </lineage>
</organism>
<dbReference type="Gene3D" id="1.10.510.10">
    <property type="entry name" value="Transferase(Phosphotransferase) domain 1"/>
    <property type="match status" value="1"/>
</dbReference>
<gene>
    <name evidence="8" type="ORF">DWG20_01320</name>
</gene>
<keyword evidence="5" id="KW-0812">Transmembrane</keyword>
<keyword evidence="4" id="KW-0067">ATP-binding</keyword>
<feature type="domain" description="Protein kinase" evidence="6">
    <location>
        <begin position="257"/>
        <end position="505"/>
    </location>
</feature>
<evidence type="ECO:0000256" key="4">
    <source>
        <dbReference type="ARBA" id="ARBA00022840"/>
    </source>
</evidence>
<dbReference type="SUPFAM" id="SSF56112">
    <property type="entry name" value="Protein kinase-like (PK-like)"/>
    <property type="match status" value="1"/>
</dbReference>
<dbReference type="GO" id="GO:0005524">
    <property type="term" value="F:ATP binding"/>
    <property type="evidence" value="ECO:0007669"/>
    <property type="project" value="UniProtKB-KW"/>
</dbReference>
<keyword evidence="1" id="KW-0808">Transferase</keyword>
<dbReference type="Gene3D" id="3.60.40.10">
    <property type="entry name" value="PPM-type phosphatase domain"/>
    <property type="match status" value="1"/>
</dbReference>
<keyword evidence="2" id="KW-0547">Nucleotide-binding</keyword>
<dbReference type="PANTHER" id="PTHR43289:SF34">
    <property type="entry name" value="SERINE_THREONINE-PROTEIN KINASE YBDM-RELATED"/>
    <property type="match status" value="1"/>
</dbReference>
<dbReference type="OrthoDB" id="9801841at2"/>
<dbReference type="SMART" id="SM00332">
    <property type="entry name" value="PP2Cc"/>
    <property type="match status" value="1"/>
</dbReference>
<dbReference type="SMART" id="SM00331">
    <property type="entry name" value="PP2C_SIG"/>
    <property type="match status" value="1"/>
</dbReference>
<dbReference type="InterPro" id="IPR036457">
    <property type="entry name" value="PPM-type-like_dom_sf"/>
</dbReference>
<evidence type="ECO:0000313" key="8">
    <source>
        <dbReference type="EMBL" id="AXK38178.1"/>
    </source>
</evidence>
<dbReference type="InterPro" id="IPR001932">
    <property type="entry name" value="PPM-type_phosphatase-like_dom"/>
</dbReference>
<dbReference type="Pfam" id="PF13672">
    <property type="entry name" value="PP2C_2"/>
    <property type="match status" value="1"/>
</dbReference>
<dbReference type="RefSeq" id="WP_115432060.1">
    <property type="nucleotide sequence ID" value="NZ_CP031337.1"/>
</dbReference>
<dbReference type="Pfam" id="PF00069">
    <property type="entry name" value="Pkinase"/>
    <property type="match status" value="1"/>
</dbReference>
<keyword evidence="5" id="KW-0472">Membrane</keyword>
<dbReference type="PANTHER" id="PTHR43289">
    <property type="entry name" value="MITOGEN-ACTIVATED PROTEIN KINASE KINASE KINASE 20-RELATED"/>
    <property type="match status" value="1"/>
</dbReference>
<name>A0A345Y2M6_9NEIS</name>
<evidence type="ECO:0000256" key="3">
    <source>
        <dbReference type="ARBA" id="ARBA00022777"/>
    </source>
</evidence>
<evidence type="ECO:0000256" key="1">
    <source>
        <dbReference type="ARBA" id="ARBA00022679"/>
    </source>
</evidence>
<dbReference type="SMART" id="SM00220">
    <property type="entry name" value="S_TKc"/>
    <property type="match status" value="1"/>
</dbReference>
<evidence type="ECO:0000256" key="2">
    <source>
        <dbReference type="ARBA" id="ARBA00022741"/>
    </source>
</evidence>
<dbReference type="InterPro" id="IPR011009">
    <property type="entry name" value="Kinase-like_dom_sf"/>
</dbReference>
<feature type="domain" description="PPM-type phosphatase" evidence="7">
    <location>
        <begin position="10"/>
        <end position="229"/>
    </location>
</feature>
<sequence>MNAPTIPCVAWGVASAAGPKPANQDAWFVVEPDGSSPARRGVLALLADGVSGSADGARAAREAVRELAADFYAAPERWDAAEFLPKLFSRRHLRLCATEESGMSTLAALALEGRRAVIANVGDTRVYRVAGGVCECLSVDHVHTQPGMRHVLTQALGLAGALDPARRVLDVAPGARFVLATDGVWAVLEPASLAELASIADPQAAADALVCAALSAGGQDNASALVLTVLSLPVHDSPEDDGALPARLAPGDEVDGLAVLERLHDSPGGRVVRVRGADGDECLLKTLAPRLADDEAALAGLDSEEWLLRRFAGPGVAEWRPHAVRTQRYLLLTHHAGATLAERRERREAWSVPQALGLTGKLLKSLAWLHGEGVAHGDIKPDNLHLSDDGALRLLDFGAARVAGLIEPVRAAGTPSYMAPELFCGAPVSEASDVYAAGVTVYWLLTGHYPYGELEAFQRPVDAKPVPPSRYRPDLPAWFEAQLLKAVAREPRDRYPSAGAWLIALGRGDAPARPSPAKRAALALWQQIALVSLALNLLLFYLWALAR</sequence>
<dbReference type="GO" id="GO:0004674">
    <property type="term" value="F:protein serine/threonine kinase activity"/>
    <property type="evidence" value="ECO:0007669"/>
    <property type="project" value="TreeGrafter"/>
</dbReference>
<dbReference type="Proteomes" id="UP000254537">
    <property type="component" value="Chromosome"/>
</dbReference>
<dbReference type="KEGG" id="ccah:DWG20_01320"/>
<proteinExistence type="predicted"/>
<dbReference type="SUPFAM" id="SSF81606">
    <property type="entry name" value="PP2C-like"/>
    <property type="match status" value="1"/>
</dbReference>
<dbReference type="EMBL" id="CP031337">
    <property type="protein sequence ID" value="AXK38178.1"/>
    <property type="molecule type" value="Genomic_DNA"/>
</dbReference>
<dbReference type="AlphaFoldDB" id="A0A345Y2M6"/>
<dbReference type="CDD" id="cd00143">
    <property type="entry name" value="PP2Cc"/>
    <property type="match status" value="1"/>
</dbReference>
<evidence type="ECO:0000259" key="6">
    <source>
        <dbReference type="PROSITE" id="PS50011"/>
    </source>
</evidence>
<keyword evidence="3 8" id="KW-0418">Kinase</keyword>
<dbReference type="CDD" id="cd14014">
    <property type="entry name" value="STKc_PknB_like"/>
    <property type="match status" value="1"/>
</dbReference>
<reference evidence="8 9" key="1">
    <citation type="submission" date="2018-07" db="EMBL/GenBank/DDBJ databases">
        <title>Crenobacter cavernae sp. nov., isolated from a karst cave.</title>
        <authorList>
            <person name="Zhu H."/>
        </authorList>
    </citation>
    <scope>NUCLEOTIDE SEQUENCE [LARGE SCALE GENOMIC DNA]</scope>
    <source>
        <strain evidence="8 9">K1W11S-77</strain>
    </source>
</reference>